<sequence>MLLITGCSNGPKLEGRVNKVSALKADFGAAWPFTVAKGELACVNGSQLVFVADGRIYALNEAAARRYEPIDAIQAADPDPQKQQQGIKLSLAPFLEKGRQLCVEN</sequence>
<protein>
    <submittedName>
        <fullName evidence="1">DUF2511 domain-containing protein</fullName>
    </submittedName>
</protein>
<dbReference type="Pfam" id="PF10709">
    <property type="entry name" value="DUF2511"/>
    <property type="match status" value="1"/>
</dbReference>
<evidence type="ECO:0000313" key="2">
    <source>
        <dbReference type="Proteomes" id="UP001054846"/>
    </source>
</evidence>
<name>A0ABY3PQU0_9CYAN</name>
<proteinExistence type="predicted"/>
<gene>
    <name evidence="1" type="ORF">ISF26_07585</name>
</gene>
<organism evidence="1 2">
    <name type="scientific">Gloeobacter morelensis MG652769</name>
    <dbReference type="NCBI Taxonomy" id="2781736"/>
    <lineage>
        <taxon>Bacteria</taxon>
        <taxon>Bacillati</taxon>
        <taxon>Cyanobacteriota</taxon>
        <taxon>Cyanophyceae</taxon>
        <taxon>Gloeobacterales</taxon>
        <taxon>Gloeobacteraceae</taxon>
        <taxon>Gloeobacter</taxon>
        <taxon>Gloeobacter morelensis</taxon>
    </lineage>
</organism>
<reference evidence="1 2" key="1">
    <citation type="journal article" date="2021" name="Genome Biol. Evol.">
        <title>Complete Genome Sequencing of a Novel Gloeobacter Species from a Waterfall Cave in Mexico.</title>
        <authorList>
            <person name="Saw J.H."/>
            <person name="Cardona T."/>
            <person name="Montejano G."/>
        </authorList>
    </citation>
    <scope>NUCLEOTIDE SEQUENCE [LARGE SCALE GENOMIC DNA]</scope>
    <source>
        <strain evidence="1">MG652769</strain>
    </source>
</reference>
<dbReference type="InterPro" id="IPR019648">
    <property type="entry name" value="YebY"/>
</dbReference>
<dbReference type="Proteomes" id="UP001054846">
    <property type="component" value="Chromosome"/>
</dbReference>
<dbReference type="EMBL" id="CP063845">
    <property type="protein sequence ID" value="UFP96062.1"/>
    <property type="molecule type" value="Genomic_DNA"/>
</dbReference>
<evidence type="ECO:0000313" key="1">
    <source>
        <dbReference type="EMBL" id="UFP96062.1"/>
    </source>
</evidence>
<accession>A0ABY3PQU0</accession>
<keyword evidence="2" id="KW-1185">Reference proteome</keyword>